<dbReference type="Proteomes" id="UP001168098">
    <property type="component" value="Unassembled WGS sequence"/>
</dbReference>
<evidence type="ECO:0000313" key="2">
    <source>
        <dbReference type="EMBL" id="KAJ9700852.1"/>
    </source>
</evidence>
<feature type="region of interest" description="Disordered" evidence="1">
    <location>
        <begin position="73"/>
        <end position="99"/>
    </location>
</feature>
<comment type="caution">
    <text evidence="2">The sequence shown here is derived from an EMBL/GenBank/DDBJ whole genome shotgun (WGS) entry which is preliminary data.</text>
</comment>
<feature type="region of interest" description="Disordered" evidence="1">
    <location>
        <begin position="171"/>
        <end position="203"/>
    </location>
</feature>
<keyword evidence="3" id="KW-1185">Reference proteome</keyword>
<dbReference type="AlphaFoldDB" id="A0AA39E0Q0"/>
<accession>A0AA39E0Q0</accession>
<evidence type="ECO:0000313" key="3">
    <source>
        <dbReference type="Proteomes" id="UP001168098"/>
    </source>
</evidence>
<evidence type="ECO:0000256" key="1">
    <source>
        <dbReference type="SAM" id="MobiDB-lite"/>
    </source>
</evidence>
<feature type="region of interest" description="Disordered" evidence="1">
    <location>
        <begin position="242"/>
        <end position="268"/>
    </location>
</feature>
<gene>
    <name evidence="2" type="ORF">PVL29_006265</name>
</gene>
<reference evidence="2 3" key="1">
    <citation type="journal article" date="2023" name="BMC Biotechnol.">
        <title>Vitis rotundifolia cv Carlos genome sequencing.</title>
        <authorList>
            <person name="Huff M."/>
            <person name="Hulse-Kemp A."/>
            <person name="Scheffler B."/>
            <person name="Youngblood R."/>
            <person name="Simpson S."/>
            <person name="Babiker E."/>
            <person name="Staton M."/>
        </authorList>
    </citation>
    <scope>NUCLEOTIDE SEQUENCE [LARGE SCALE GENOMIC DNA]</scope>
    <source>
        <tissue evidence="2">Leaf</tissue>
    </source>
</reference>
<proteinExistence type="predicted"/>
<dbReference type="PANTHER" id="PTHR35719">
    <property type="entry name" value="OS01G0680600 PROTEIN"/>
    <property type="match status" value="1"/>
</dbReference>
<protein>
    <submittedName>
        <fullName evidence="2">Uncharacterized protein</fullName>
    </submittedName>
</protein>
<dbReference type="PANTHER" id="PTHR35719:SF2">
    <property type="entry name" value="ABC TRANSMEMBRANE TYPE-1 DOMAIN-CONTAINING PROTEIN"/>
    <property type="match status" value="1"/>
</dbReference>
<organism evidence="2 3">
    <name type="scientific">Vitis rotundifolia</name>
    <name type="common">Muscadine grape</name>
    <dbReference type="NCBI Taxonomy" id="103349"/>
    <lineage>
        <taxon>Eukaryota</taxon>
        <taxon>Viridiplantae</taxon>
        <taxon>Streptophyta</taxon>
        <taxon>Embryophyta</taxon>
        <taxon>Tracheophyta</taxon>
        <taxon>Spermatophyta</taxon>
        <taxon>Magnoliopsida</taxon>
        <taxon>eudicotyledons</taxon>
        <taxon>Gunneridae</taxon>
        <taxon>Pentapetalae</taxon>
        <taxon>rosids</taxon>
        <taxon>Vitales</taxon>
        <taxon>Vitaceae</taxon>
        <taxon>Viteae</taxon>
        <taxon>Vitis</taxon>
    </lineage>
</organism>
<sequence length="294" mass="33109">MGGREGEEAEEMERGVILSYPQCSIVILLHPHSYPLANPNLHLHLSQKPNYSSHLRFSHRRWDSNAETFRTQRSQFNFRDTADEDDEDDDDEESQEMDPGSALLEEVIDSFWIFKVFRSFGWMLPIIILSILLTSGPKAFLMALALPLGQSALSLAFKKFWGMTQNSPKRRVRTKKKPFASTPGNVVMDDEEQEKSKGSRKRKMGYQSWVAGNGVPVDKDVQAAPKFGGWDELDGIEEFGAGSMQRRSARTAGSSQRTPVKGKLSRGGRKGDTPLLLRLLIAVFPFLGSWTKML</sequence>
<name>A0AA39E0Q0_VITRO</name>
<dbReference type="EMBL" id="JARBHA010000005">
    <property type="protein sequence ID" value="KAJ9700852.1"/>
    <property type="molecule type" value="Genomic_DNA"/>
</dbReference>
<feature type="compositionally biased region" description="Acidic residues" evidence="1">
    <location>
        <begin position="82"/>
        <end position="96"/>
    </location>
</feature>